<reference evidence="1" key="1">
    <citation type="submission" date="2021-06" db="EMBL/GenBank/DDBJ databases">
        <authorList>
            <person name="Kallberg Y."/>
            <person name="Tangrot J."/>
            <person name="Rosling A."/>
        </authorList>
    </citation>
    <scope>NUCLEOTIDE SEQUENCE</scope>
    <source>
        <strain evidence="1">MA453B</strain>
    </source>
</reference>
<keyword evidence="2" id="KW-1185">Reference proteome</keyword>
<dbReference type="Proteomes" id="UP000789405">
    <property type="component" value="Unassembled WGS sequence"/>
</dbReference>
<evidence type="ECO:0000313" key="1">
    <source>
        <dbReference type="EMBL" id="CAG8773879.1"/>
    </source>
</evidence>
<evidence type="ECO:0000313" key="2">
    <source>
        <dbReference type="Proteomes" id="UP000789405"/>
    </source>
</evidence>
<comment type="caution">
    <text evidence="1">The sequence shown here is derived from an EMBL/GenBank/DDBJ whole genome shotgun (WGS) entry which is preliminary data.</text>
</comment>
<organism evidence="1 2">
    <name type="scientific">Dentiscutata erythropus</name>
    <dbReference type="NCBI Taxonomy" id="1348616"/>
    <lineage>
        <taxon>Eukaryota</taxon>
        <taxon>Fungi</taxon>
        <taxon>Fungi incertae sedis</taxon>
        <taxon>Mucoromycota</taxon>
        <taxon>Glomeromycotina</taxon>
        <taxon>Glomeromycetes</taxon>
        <taxon>Diversisporales</taxon>
        <taxon>Gigasporaceae</taxon>
        <taxon>Dentiscutata</taxon>
    </lineage>
</organism>
<dbReference type="AlphaFoldDB" id="A0A9N9NXU2"/>
<dbReference type="OrthoDB" id="2390187at2759"/>
<name>A0A9N9NXU2_9GLOM</name>
<dbReference type="EMBL" id="CAJVPY010020024">
    <property type="protein sequence ID" value="CAG8773879.1"/>
    <property type="molecule type" value="Genomic_DNA"/>
</dbReference>
<gene>
    <name evidence="1" type="ORF">DERYTH_LOCUS18958</name>
</gene>
<accession>A0A9N9NXU2</accession>
<sequence>MSDEVGKVCELVTLQKENCKACTITTFLNNSHYFKKSEKHEHGPSATSGEIVQTISQIKQQARNTRDKPSKIIQNNIAVTPTNLLLYMPTKEALRMRIKRVRKNAMLPEPKTLEEIKIPITLRYTLSDESFLIEDSEYNQTLNDFAKDNYIQLNPSTIITDFELAVVNASSNIFLDNS</sequence>
<protein>
    <submittedName>
        <fullName evidence="1">7048_t:CDS:1</fullName>
    </submittedName>
</protein>
<proteinExistence type="predicted"/>